<comment type="caution">
    <text evidence="1">The sequence shown here is derived from an EMBL/GenBank/DDBJ whole genome shotgun (WGS) entry which is preliminary data.</text>
</comment>
<reference evidence="1" key="1">
    <citation type="submission" date="2021-02" db="EMBL/GenBank/DDBJ databases">
        <authorList>
            <consortium name="DOE Joint Genome Institute"/>
            <person name="Ahrendt S."/>
            <person name="Looney B.P."/>
            <person name="Miyauchi S."/>
            <person name="Morin E."/>
            <person name="Drula E."/>
            <person name="Courty P.E."/>
            <person name="Chicoki N."/>
            <person name="Fauchery L."/>
            <person name="Kohler A."/>
            <person name="Kuo A."/>
            <person name="Labutti K."/>
            <person name="Pangilinan J."/>
            <person name="Lipzen A."/>
            <person name="Riley R."/>
            <person name="Andreopoulos W."/>
            <person name="He G."/>
            <person name="Johnson J."/>
            <person name="Barry K.W."/>
            <person name="Grigoriev I.V."/>
            <person name="Nagy L."/>
            <person name="Hibbett D."/>
            <person name="Henrissat B."/>
            <person name="Matheny P.B."/>
            <person name="Labbe J."/>
            <person name="Martin F."/>
        </authorList>
    </citation>
    <scope>NUCLEOTIDE SEQUENCE</scope>
    <source>
        <strain evidence="1">EC-137</strain>
    </source>
</reference>
<gene>
    <name evidence="1" type="ORF">K488DRAFT_83444</name>
</gene>
<protein>
    <submittedName>
        <fullName evidence="1">Histone acetyltransferases subunit 3-domain-containing protein</fullName>
    </submittedName>
</protein>
<keyword evidence="2" id="KW-1185">Reference proteome</keyword>
<evidence type="ECO:0000313" key="1">
    <source>
        <dbReference type="EMBL" id="KAI0034982.1"/>
    </source>
</evidence>
<reference evidence="1" key="2">
    <citation type="journal article" date="2022" name="New Phytol.">
        <title>Evolutionary transition to the ectomycorrhizal habit in the genomes of a hyperdiverse lineage of mushroom-forming fungi.</title>
        <authorList>
            <person name="Looney B."/>
            <person name="Miyauchi S."/>
            <person name="Morin E."/>
            <person name="Drula E."/>
            <person name="Courty P.E."/>
            <person name="Kohler A."/>
            <person name="Kuo A."/>
            <person name="LaButti K."/>
            <person name="Pangilinan J."/>
            <person name="Lipzen A."/>
            <person name="Riley R."/>
            <person name="Andreopoulos W."/>
            <person name="He G."/>
            <person name="Johnson J."/>
            <person name="Nolan M."/>
            <person name="Tritt A."/>
            <person name="Barry K.W."/>
            <person name="Grigoriev I.V."/>
            <person name="Nagy L.G."/>
            <person name="Hibbett D."/>
            <person name="Henrissat B."/>
            <person name="Matheny P.B."/>
            <person name="Labbe J."/>
            <person name="Martin F.M."/>
        </authorList>
    </citation>
    <scope>NUCLEOTIDE SEQUENCE</scope>
    <source>
        <strain evidence="1">EC-137</strain>
    </source>
</reference>
<dbReference type="Proteomes" id="UP000814128">
    <property type="component" value="Unassembled WGS sequence"/>
</dbReference>
<evidence type="ECO:0000313" key="2">
    <source>
        <dbReference type="Proteomes" id="UP000814128"/>
    </source>
</evidence>
<proteinExistence type="predicted"/>
<accession>A0ACB8QTF9</accession>
<sequence length="607" mass="67104">MAPILAAYVPPTSFRHNVGRAPSEPVPPTDELEALQRQLQDLRQQSLERARKASEDLRTIEDSMRKLKEREKGKAKAAAEKVKRERGFTPLTSDAEPLRSSLPPNNTLPNRPSFAPPTTNNRPTPDPRKSKPMDMKSVTKKKKRKRDDEEEDEDSDSPLKVAKIVPTPAPPRPFVPKAAQPTGTFANLPTKPPSGPDFSLPPSNDWLPVRPQPAPPPRPGPSKATDVMDDFSKAKQPLQIPITTFYTSIEPYLRPIKEEDVGFLEWHGDEVEPYILPKLGKHYTEQWEDEDIALHGHVLPTTAAIRASASYGRVATAPPNPRWDPATLADADLAEEELGHGPLTERLVSALIPVEGVWKGVKAAEEQMEGRHGVGVGNAVARQVIVEDLERRIRDSLRYHDIIDEKPDYSDPVDDPIASALRHAQEELRTVSATNKARKLRLAAIAKDRLGHQEYIDHRDALDRAISAVYQKLQRKDGPKAAKKKSHKKGAAAAAAAEEAHQRELNEKAAAGQWPAALGLGPDEENVLIVSDQLRQLVETRRRWVDAVGRVFEEKEAEQPGRIYGLPERSVYEGIEDEVAAILERAPLPGGKGGKGKGRAEEAMDIG</sequence>
<name>A0ACB8QTF9_9AGAM</name>
<organism evidence="1 2">
    <name type="scientific">Vararia minispora EC-137</name>
    <dbReference type="NCBI Taxonomy" id="1314806"/>
    <lineage>
        <taxon>Eukaryota</taxon>
        <taxon>Fungi</taxon>
        <taxon>Dikarya</taxon>
        <taxon>Basidiomycota</taxon>
        <taxon>Agaricomycotina</taxon>
        <taxon>Agaricomycetes</taxon>
        <taxon>Russulales</taxon>
        <taxon>Lachnocladiaceae</taxon>
        <taxon>Vararia</taxon>
    </lineage>
</organism>
<dbReference type="EMBL" id="MU273491">
    <property type="protein sequence ID" value="KAI0034982.1"/>
    <property type="molecule type" value="Genomic_DNA"/>
</dbReference>